<dbReference type="Proteomes" id="UP001432322">
    <property type="component" value="Unassembled WGS sequence"/>
</dbReference>
<keyword evidence="2" id="KW-1185">Reference proteome</keyword>
<feature type="non-terminal residue" evidence="1">
    <location>
        <position position="1"/>
    </location>
</feature>
<name>A0AAV5V9V5_9BILA</name>
<evidence type="ECO:0008006" key="3">
    <source>
        <dbReference type="Google" id="ProtNLM"/>
    </source>
</evidence>
<protein>
    <recommendedName>
        <fullName evidence="3">CUB domain-containing protein</fullName>
    </recommendedName>
</protein>
<comment type="caution">
    <text evidence="1">The sequence shown here is derived from an EMBL/GenBank/DDBJ whole genome shotgun (WGS) entry which is preliminary data.</text>
</comment>
<gene>
    <name evidence="1" type="ORF">PFISCL1PPCAC_6637</name>
</gene>
<accession>A0AAV5V9V5</accession>
<feature type="non-terminal residue" evidence="1">
    <location>
        <position position="203"/>
    </location>
</feature>
<dbReference type="AlphaFoldDB" id="A0AAV5V9V5"/>
<reference evidence="1" key="1">
    <citation type="submission" date="2023-10" db="EMBL/GenBank/DDBJ databases">
        <title>Genome assembly of Pristionchus species.</title>
        <authorList>
            <person name="Yoshida K."/>
            <person name="Sommer R.J."/>
        </authorList>
    </citation>
    <scope>NUCLEOTIDE SEQUENCE</scope>
    <source>
        <strain evidence="1">RS5133</strain>
    </source>
</reference>
<proteinExistence type="predicted"/>
<evidence type="ECO:0000313" key="1">
    <source>
        <dbReference type="EMBL" id="GMT15340.1"/>
    </source>
</evidence>
<organism evidence="1 2">
    <name type="scientific">Pristionchus fissidentatus</name>
    <dbReference type="NCBI Taxonomy" id="1538716"/>
    <lineage>
        <taxon>Eukaryota</taxon>
        <taxon>Metazoa</taxon>
        <taxon>Ecdysozoa</taxon>
        <taxon>Nematoda</taxon>
        <taxon>Chromadorea</taxon>
        <taxon>Rhabditida</taxon>
        <taxon>Rhabditina</taxon>
        <taxon>Diplogasteromorpha</taxon>
        <taxon>Diplogasteroidea</taxon>
        <taxon>Neodiplogasteridae</taxon>
        <taxon>Pristionchus</taxon>
    </lineage>
</organism>
<sequence length="203" mass="22606">FDWNFLPMMKCDPSSLTESSGAVPSNANPIYTLTNNVPTKITGRVKCSYTLEFPNSDSIEALFKDTSTSTTLGLKVTDSNGAVLRLYEGFTSKLQKEMDFRFPATYKINWAECEMKTCFVSGSCDGGPEKQLKLSKKPIDTCENGVMIDFISPYEWQITLVGQHDKIQNFIELTWANTLLLSCGLSQTTEVTTYAQGNDITKI</sequence>
<evidence type="ECO:0000313" key="2">
    <source>
        <dbReference type="Proteomes" id="UP001432322"/>
    </source>
</evidence>
<dbReference type="EMBL" id="BTSY01000002">
    <property type="protein sequence ID" value="GMT15340.1"/>
    <property type="molecule type" value="Genomic_DNA"/>
</dbReference>